<gene>
    <name evidence="4" type="ORF">AUF17_07100</name>
    <name evidence="2" type="ORF">P7D43_03400</name>
    <name evidence="3" type="ORF">P7D79_19955</name>
</gene>
<evidence type="ECO:0000313" key="5">
    <source>
        <dbReference type="Proteomes" id="UP000316316"/>
    </source>
</evidence>
<name>A0A2N8PVW8_ENTAV</name>
<dbReference type="Proteomes" id="UP001260773">
    <property type="component" value="Unassembled WGS sequence"/>
</dbReference>
<feature type="transmembrane region" description="Helical" evidence="1">
    <location>
        <begin position="62"/>
        <end position="85"/>
    </location>
</feature>
<feature type="transmembrane region" description="Helical" evidence="1">
    <location>
        <begin position="6"/>
        <end position="25"/>
    </location>
</feature>
<comment type="caution">
    <text evidence="2">The sequence shown here is derived from an EMBL/GenBank/DDBJ whole genome shotgun (WGS) entry which is preliminary data.</text>
</comment>
<evidence type="ECO:0000313" key="3">
    <source>
        <dbReference type="EMBL" id="MDT2516500.1"/>
    </source>
</evidence>
<dbReference type="Proteomes" id="UP000316316">
    <property type="component" value="Unassembled WGS sequence"/>
</dbReference>
<accession>A0A2N8PVW8</accession>
<dbReference type="EMBL" id="JARPWY010000084">
    <property type="protein sequence ID" value="MDT2516500.1"/>
    <property type="molecule type" value="Genomic_DNA"/>
</dbReference>
<dbReference type="AlphaFoldDB" id="A0A2N8PVW8"/>
<evidence type="ECO:0000313" key="7">
    <source>
        <dbReference type="Proteomes" id="UP001264335"/>
    </source>
</evidence>
<reference evidence="2 7" key="2">
    <citation type="submission" date="2023-03" db="EMBL/GenBank/DDBJ databases">
        <authorList>
            <person name="Shen W."/>
            <person name="Cai J."/>
        </authorList>
    </citation>
    <scope>NUCLEOTIDE SEQUENCE</scope>
    <source>
        <strain evidence="2">P33-2</strain>
        <strain evidence="3 7">Y2</strain>
    </source>
</reference>
<proteinExistence type="predicted"/>
<sequence length="89" mass="10987">MDIGDAVSWIIYLIFFLMTIIYFYLFKKDRVLIHLYFSLTPTFLCIYLLMNYHHYQPVEGAWTLAFLMFISLVTFMVYWMIYTFFKHHD</sequence>
<feature type="transmembrane region" description="Helical" evidence="1">
    <location>
        <begin position="32"/>
        <end position="50"/>
    </location>
</feature>
<organism evidence="2 6">
    <name type="scientific">Enterococcus avium</name>
    <name type="common">Streptococcus avium</name>
    <dbReference type="NCBI Taxonomy" id="33945"/>
    <lineage>
        <taxon>Bacteria</taxon>
        <taxon>Bacillati</taxon>
        <taxon>Bacillota</taxon>
        <taxon>Bacilli</taxon>
        <taxon>Lactobacillales</taxon>
        <taxon>Enterococcaceae</taxon>
        <taxon>Enterococcus</taxon>
    </lineage>
</organism>
<evidence type="ECO:0000313" key="4">
    <source>
        <dbReference type="EMBL" id="TRZ33861.1"/>
    </source>
</evidence>
<dbReference type="EMBL" id="JARPWH010000006">
    <property type="protein sequence ID" value="MDT2401403.1"/>
    <property type="molecule type" value="Genomic_DNA"/>
</dbReference>
<evidence type="ECO:0000313" key="6">
    <source>
        <dbReference type="Proteomes" id="UP001260773"/>
    </source>
</evidence>
<evidence type="ECO:0000313" key="2">
    <source>
        <dbReference type="EMBL" id="MDT2401403.1"/>
    </source>
</evidence>
<protein>
    <submittedName>
        <fullName evidence="2">Uncharacterized protein</fullName>
    </submittedName>
</protein>
<dbReference type="RefSeq" id="WP_016180122.1">
    <property type="nucleotide sequence ID" value="NZ_CAAKNX010000018.1"/>
</dbReference>
<evidence type="ECO:0000256" key="1">
    <source>
        <dbReference type="SAM" id="Phobius"/>
    </source>
</evidence>
<dbReference type="EMBL" id="PDXQ01000001">
    <property type="protein sequence ID" value="TRZ33861.1"/>
    <property type="molecule type" value="Genomic_DNA"/>
</dbReference>
<keyword evidence="1" id="KW-0472">Membrane</keyword>
<keyword evidence="1" id="KW-0812">Transmembrane</keyword>
<keyword evidence="1" id="KW-1133">Transmembrane helix</keyword>
<reference evidence="4 5" key="1">
    <citation type="submission" date="2017-10" db="EMBL/GenBank/DDBJ databases">
        <title>FDA dAtabase for Regulatory Grade micrObial Sequences (FDA-ARGOS): Supporting development and validation of Infectious Disease Dx tests.</title>
        <authorList>
            <person name="Campos J."/>
            <person name="Goldberg B."/>
            <person name="Tallon L.J."/>
            <person name="Sadzewicz L."/>
            <person name="Sengamalay N."/>
            <person name="Ott S."/>
            <person name="Godinez A."/>
            <person name="Nagaraj S."/>
            <person name="Vyas G."/>
            <person name="Aluvathingal J."/>
            <person name="Nadendla S."/>
            <person name="Geyer C."/>
            <person name="Nandy P."/>
            <person name="Hobson J."/>
            <person name="Sichtig H."/>
        </authorList>
    </citation>
    <scope>NUCLEOTIDE SEQUENCE [LARGE SCALE GENOMIC DNA]</scope>
    <source>
        <strain evidence="4 5">FDAARGOS_185</strain>
    </source>
</reference>
<dbReference type="GeneID" id="69568215"/>
<dbReference type="Proteomes" id="UP001264335">
    <property type="component" value="Unassembled WGS sequence"/>
</dbReference>